<evidence type="ECO:0000256" key="8">
    <source>
        <dbReference type="ARBA" id="ARBA00023014"/>
    </source>
</evidence>
<proteinExistence type="predicted"/>
<comment type="caution">
    <text evidence="13">The sequence shown here is derived from an EMBL/GenBank/DDBJ whole genome shotgun (WGS) entry which is preliminary data.</text>
</comment>
<dbReference type="InterPro" id="IPR050572">
    <property type="entry name" value="Fe-S_Ferredoxin"/>
</dbReference>
<evidence type="ECO:0000259" key="11">
    <source>
        <dbReference type="PROSITE" id="PS51379"/>
    </source>
</evidence>
<keyword evidence="9" id="KW-0472">Membrane</keyword>
<evidence type="ECO:0000256" key="3">
    <source>
        <dbReference type="ARBA" id="ARBA00022723"/>
    </source>
</evidence>
<dbReference type="PANTHER" id="PTHR43687:SF1">
    <property type="entry name" value="FERREDOXIN III"/>
    <property type="match status" value="1"/>
</dbReference>
<evidence type="ECO:0000313" key="14">
    <source>
        <dbReference type="Proteomes" id="UP000472580"/>
    </source>
</evidence>
<dbReference type="GO" id="GO:0046872">
    <property type="term" value="F:metal ion binding"/>
    <property type="evidence" value="ECO:0007669"/>
    <property type="project" value="UniProtKB-KW"/>
</dbReference>
<evidence type="ECO:0000256" key="5">
    <source>
        <dbReference type="ARBA" id="ARBA00022967"/>
    </source>
</evidence>
<dbReference type="InterPro" id="IPR007202">
    <property type="entry name" value="4Fe-4S_dom"/>
</dbReference>
<organism evidence="13 14">
    <name type="scientific">Parasutterella muris</name>
    <dbReference type="NCBI Taxonomy" id="2565572"/>
    <lineage>
        <taxon>Bacteria</taxon>
        <taxon>Pseudomonadati</taxon>
        <taxon>Pseudomonadota</taxon>
        <taxon>Betaproteobacteria</taxon>
        <taxon>Burkholderiales</taxon>
        <taxon>Sutterellaceae</taxon>
        <taxon>Parasutterella</taxon>
    </lineage>
</organism>
<keyword evidence="14" id="KW-1185">Reference proteome</keyword>
<keyword evidence="1" id="KW-0813">Transport</keyword>
<feature type="domain" description="4Fe-4S" evidence="12">
    <location>
        <begin position="1"/>
        <end position="57"/>
    </location>
</feature>
<evidence type="ECO:0000256" key="2">
    <source>
        <dbReference type="ARBA" id="ARBA00022485"/>
    </source>
</evidence>
<dbReference type="GO" id="GO:0051539">
    <property type="term" value="F:4 iron, 4 sulfur cluster binding"/>
    <property type="evidence" value="ECO:0007669"/>
    <property type="project" value="UniProtKB-KW"/>
</dbReference>
<evidence type="ECO:0000256" key="1">
    <source>
        <dbReference type="ARBA" id="ARBA00022448"/>
    </source>
</evidence>
<evidence type="ECO:0000313" key="13">
    <source>
        <dbReference type="EMBL" id="MVX56676.1"/>
    </source>
</evidence>
<keyword evidence="3" id="KW-0479">Metal-binding</keyword>
<keyword evidence="2" id="KW-0004">4Fe-4S</keyword>
<sequence>MTNPVDIEAILPQTQCRQCGYKDCADYARAIAGGEKHNRCPAGGDAVIYRLSQLLGREVLPLDETCGRHVPPEIAEIDLKRCIGCTLCVAACPTEAIIGAPKHLHMVDADRCNGCCLCQLACPVDCIRMIEVPRAWTEDLAQRSRSNYLRGKARKEERSRLEEERLNSKSQKDKKDFLAALLKRKRNK</sequence>
<dbReference type="InterPro" id="IPR017900">
    <property type="entry name" value="4Fe4S_Fe_S_CS"/>
</dbReference>
<dbReference type="Gene3D" id="3.30.70.20">
    <property type="match status" value="1"/>
</dbReference>
<evidence type="ECO:0000256" key="7">
    <source>
        <dbReference type="ARBA" id="ARBA00023004"/>
    </source>
</evidence>
<gene>
    <name evidence="13" type="ORF">E5987_05570</name>
</gene>
<evidence type="ECO:0000259" key="12">
    <source>
        <dbReference type="PROSITE" id="PS51656"/>
    </source>
</evidence>
<dbReference type="PROSITE" id="PS51656">
    <property type="entry name" value="4FE4S"/>
    <property type="match status" value="1"/>
</dbReference>
<dbReference type="Proteomes" id="UP000472580">
    <property type="component" value="Unassembled WGS sequence"/>
</dbReference>
<dbReference type="RefSeq" id="WP_160335109.1">
    <property type="nucleotide sequence ID" value="NZ_CALPCR010000018.1"/>
</dbReference>
<dbReference type="PROSITE" id="PS00198">
    <property type="entry name" value="4FE4S_FER_1"/>
    <property type="match status" value="1"/>
</dbReference>
<dbReference type="Gene3D" id="1.10.15.40">
    <property type="entry name" value="Electron transport complex subunit B, putative Fe-S cluster"/>
    <property type="match status" value="1"/>
</dbReference>
<dbReference type="NCBIfam" id="TIGR01944">
    <property type="entry name" value="rnfB"/>
    <property type="match status" value="1"/>
</dbReference>
<reference evidence="13 14" key="1">
    <citation type="submission" date="2019-12" db="EMBL/GenBank/DDBJ databases">
        <title>Microbes associate with the intestines of laboratory mice.</title>
        <authorList>
            <person name="Navarre W."/>
            <person name="Wong E."/>
        </authorList>
    </citation>
    <scope>NUCLEOTIDE SEQUENCE [LARGE SCALE GENOMIC DNA]</scope>
    <source>
        <strain evidence="13 14">NM82_D38</strain>
    </source>
</reference>
<evidence type="ECO:0000256" key="10">
    <source>
        <dbReference type="SAM" id="MobiDB-lite"/>
    </source>
</evidence>
<dbReference type="AlphaFoldDB" id="A0A6L6YGC7"/>
<dbReference type="EMBL" id="WSRP01000014">
    <property type="protein sequence ID" value="MVX56676.1"/>
    <property type="molecule type" value="Genomic_DNA"/>
</dbReference>
<keyword evidence="5" id="KW-1278">Translocase</keyword>
<dbReference type="InterPro" id="IPR010207">
    <property type="entry name" value="Elect_transpt_cplx_RnfB/RsxB"/>
</dbReference>
<dbReference type="Pfam" id="PF14697">
    <property type="entry name" value="Fer4_21"/>
    <property type="match status" value="1"/>
</dbReference>
<dbReference type="InterPro" id="IPR017896">
    <property type="entry name" value="4Fe4S_Fe-S-bd"/>
</dbReference>
<dbReference type="OrthoDB" id="9789936at2"/>
<feature type="domain" description="4Fe-4S ferredoxin-type" evidence="11">
    <location>
        <begin position="103"/>
        <end position="132"/>
    </location>
</feature>
<keyword evidence="6" id="KW-0249">Electron transport</keyword>
<keyword evidence="8" id="KW-0411">Iron-sulfur</keyword>
<feature type="compositionally biased region" description="Basic and acidic residues" evidence="10">
    <location>
        <begin position="154"/>
        <end position="176"/>
    </location>
</feature>
<keyword evidence="4" id="KW-0677">Repeat</keyword>
<dbReference type="GO" id="GO:0009055">
    <property type="term" value="F:electron transfer activity"/>
    <property type="evidence" value="ECO:0007669"/>
    <property type="project" value="InterPro"/>
</dbReference>
<dbReference type="Pfam" id="PF04060">
    <property type="entry name" value="FeS"/>
    <property type="match status" value="1"/>
</dbReference>
<evidence type="ECO:0000256" key="6">
    <source>
        <dbReference type="ARBA" id="ARBA00022982"/>
    </source>
</evidence>
<evidence type="ECO:0000256" key="9">
    <source>
        <dbReference type="ARBA" id="ARBA00023136"/>
    </source>
</evidence>
<name>A0A6L6YGC7_9BURK</name>
<evidence type="ECO:0000256" key="4">
    <source>
        <dbReference type="ARBA" id="ARBA00022737"/>
    </source>
</evidence>
<feature type="domain" description="4Fe-4S ferredoxin-type" evidence="11">
    <location>
        <begin position="73"/>
        <end position="102"/>
    </location>
</feature>
<accession>A0A6L6YGC7</accession>
<dbReference type="SUPFAM" id="SSF54862">
    <property type="entry name" value="4Fe-4S ferredoxins"/>
    <property type="match status" value="1"/>
</dbReference>
<dbReference type="PANTHER" id="PTHR43687">
    <property type="entry name" value="ADENYLYLSULFATE REDUCTASE, BETA SUBUNIT"/>
    <property type="match status" value="1"/>
</dbReference>
<dbReference type="PROSITE" id="PS51379">
    <property type="entry name" value="4FE4S_FER_2"/>
    <property type="match status" value="2"/>
</dbReference>
<feature type="region of interest" description="Disordered" evidence="10">
    <location>
        <begin position="150"/>
        <end position="176"/>
    </location>
</feature>
<protein>
    <submittedName>
        <fullName evidence="13">RnfABCDGE type electron transport complex subunit B</fullName>
    </submittedName>
</protein>
<keyword evidence="7" id="KW-0408">Iron</keyword>